<organism evidence="13 14">
    <name type="scientific">Buddleja alternifolia</name>
    <dbReference type="NCBI Taxonomy" id="168488"/>
    <lineage>
        <taxon>Eukaryota</taxon>
        <taxon>Viridiplantae</taxon>
        <taxon>Streptophyta</taxon>
        <taxon>Embryophyta</taxon>
        <taxon>Tracheophyta</taxon>
        <taxon>Spermatophyta</taxon>
        <taxon>Magnoliopsida</taxon>
        <taxon>eudicotyledons</taxon>
        <taxon>Gunneridae</taxon>
        <taxon>Pentapetalae</taxon>
        <taxon>asterids</taxon>
        <taxon>lamiids</taxon>
        <taxon>Lamiales</taxon>
        <taxon>Scrophulariaceae</taxon>
        <taxon>Buddlejeae</taxon>
        <taxon>Buddleja</taxon>
    </lineage>
</organism>
<dbReference type="GO" id="GO:0043565">
    <property type="term" value="F:sequence-specific DNA binding"/>
    <property type="evidence" value="ECO:0007669"/>
    <property type="project" value="TreeGrafter"/>
</dbReference>
<protein>
    <recommendedName>
        <fullName evidence="10">Homeobox-leucine zipper protein</fullName>
    </recommendedName>
    <alternativeName>
        <fullName evidence="10">HD-ZIP protein</fullName>
    </alternativeName>
    <alternativeName>
        <fullName evidence="10">Homeodomain transcription factor</fullName>
    </alternativeName>
</protein>
<dbReference type="EMBL" id="WHWC01000003">
    <property type="protein sequence ID" value="KAG8385503.1"/>
    <property type="molecule type" value="Genomic_DNA"/>
</dbReference>
<gene>
    <name evidence="13" type="ORF">BUALT_Bualt03G0052100</name>
</gene>
<accession>A0AAV6XSQ2</accession>
<dbReference type="PANTHER" id="PTHR24326:SF522">
    <property type="entry name" value="HOMEOBOX-LEUCINE ZIPPER PROTEIN ATHB-52"/>
    <property type="match status" value="1"/>
</dbReference>
<dbReference type="Pfam" id="PF00046">
    <property type="entry name" value="Homeodomain"/>
    <property type="match status" value="1"/>
</dbReference>
<evidence type="ECO:0000256" key="4">
    <source>
        <dbReference type="ARBA" id="ARBA00023155"/>
    </source>
</evidence>
<dbReference type="PROSITE" id="PS00027">
    <property type="entry name" value="HOMEOBOX_1"/>
    <property type="match status" value="1"/>
</dbReference>
<evidence type="ECO:0000259" key="12">
    <source>
        <dbReference type="PROSITE" id="PS50071"/>
    </source>
</evidence>
<evidence type="ECO:0000256" key="7">
    <source>
        <dbReference type="ARBA" id="ARBA00025748"/>
    </source>
</evidence>
<evidence type="ECO:0000256" key="2">
    <source>
        <dbReference type="ARBA" id="ARBA00023015"/>
    </source>
</evidence>
<comment type="function">
    <text evidence="10">Transcription factor.</text>
</comment>
<comment type="subcellular location">
    <subcellularLocation>
        <location evidence="1 8 9">Nucleus</location>
    </subcellularLocation>
</comment>
<proteinExistence type="inferred from homology"/>
<dbReference type="PANTHER" id="PTHR24326">
    <property type="entry name" value="HOMEOBOX-LEUCINE ZIPPER PROTEIN"/>
    <property type="match status" value="1"/>
</dbReference>
<feature type="coiled-coil region" evidence="11">
    <location>
        <begin position="65"/>
        <end position="113"/>
    </location>
</feature>
<keyword evidence="11" id="KW-0175">Coiled coil</keyword>
<evidence type="ECO:0000256" key="8">
    <source>
        <dbReference type="PROSITE-ProRule" id="PRU00108"/>
    </source>
</evidence>
<feature type="domain" description="Homeobox" evidence="12">
    <location>
        <begin position="13"/>
        <end position="73"/>
    </location>
</feature>
<feature type="DNA-binding region" description="Homeobox" evidence="8">
    <location>
        <begin position="15"/>
        <end position="74"/>
    </location>
</feature>
<name>A0AAV6XSQ2_9LAMI</name>
<reference evidence="13" key="1">
    <citation type="submission" date="2019-10" db="EMBL/GenBank/DDBJ databases">
        <authorList>
            <person name="Zhang R."/>
            <person name="Pan Y."/>
            <person name="Wang J."/>
            <person name="Ma R."/>
            <person name="Yu S."/>
        </authorList>
    </citation>
    <scope>NUCLEOTIDE SEQUENCE</scope>
    <source>
        <strain evidence="13">LA-IB0</strain>
        <tissue evidence="13">Leaf</tissue>
    </source>
</reference>
<dbReference type="SUPFAM" id="SSF46689">
    <property type="entry name" value="Homeodomain-like"/>
    <property type="match status" value="1"/>
</dbReference>
<dbReference type="AlphaFoldDB" id="A0AAV6XSQ2"/>
<evidence type="ECO:0000313" key="14">
    <source>
        <dbReference type="Proteomes" id="UP000826271"/>
    </source>
</evidence>
<evidence type="ECO:0000256" key="6">
    <source>
        <dbReference type="ARBA" id="ARBA00023242"/>
    </source>
</evidence>
<keyword evidence="4 8" id="KW-0371">Homeobox</keyword>
<dbReference type="InterPro" id="IPR009057">
    <property type="entry name" value="Homeodomain-like_sf"/>
</dbReference>
<comment type="similarity">
    <text evidence="7 10">Belongs to the HD-ZIP homeobox family. Class I subfamily.</text>
</comment>
<dbReference type="Gene3D" id="1.10.10.60">
    <property type="entry name" value="Homeodomain-like"/>
    <property type="match status" value="1"/>
</dbReference>
<evidence type="ECO:0000256" key="9">
    <source>
        <dbReference type="RuleBase" id="RU000682"/>
    </source>
</evidence>
<sequence length="151" mass="17679">MQMDRFQYSQTRKQQTKYQKRLTQDQVRLLETNFTMNNKLDPDLKFRLALELGIPPRQVAIWFQNKRARAKNQSLEVDHQALQIRFENVLVDNERLKGEVEKLKNELSMIKGTLNSRDISSSYDLEGELYPSLIGDGGQFVTSNKYDFSDS</sequence>
<keyword evidence="6 8" id="KW-0539">Nucleus</keyword>
<evidence type="ECO:0000256" key="5">
    <source>
        <dbReference type="ARBA" id="ARBA00023163"/>
    </source>
</evidence>
<keyword evidence="3 8" id="KW-0238">DNA-binding</keyword>
<dbReference type="GO" id="GO:0000981">
    <property type="term" value="F:DNA-binding transcription factor activity, RNA polymerase II-specific"/>
    <property type="evidence" value="ECO:0007669"/>
    <property type="project" value="UniProtKB-UniRule"/>
</dbReference>
<evidence type="ECO:0000256" key="1">
    <source>
        <dbReference type="ARBA" id="ARBA00004123"/>
    </source>
</evidence>
<dbReference type="InterPro" id="IPR017970">
    <property type="entry name" value="Homeobox_CS"/>
</dbReference>
<keyword evidence="5 10" id="KW-0804">Transcription</keyword>
<keyword evidence="2 10" id="KW-0805">Transcription regulation</keyword>
<keyword evidence="14" id="KW-1185">Reference proteome</keyword>
<dbReference type="GO" id="GO:0045893">
    <property type="term" value="P:positive regulation of DNA-templated transcription"/>
    <property type="evidence" value="ECO:0007669"/>
    <property type="project" value="TreeGrafter"/>
</dbReference>
<dbReference type="InterPro" id="IPR045224">
    <property type="entry name" value="HDZip_class_I_plant"/>
</dbReference>
<evidence type="ECO:0000313" key="13">
    <source>
        <dbReference type="EMBL" id="KAG8385503.1"/>
    </source>
</evidence>
<evidence type="ECO:0000256" key="11">
    <source>
        <dbReference type="SAM" id="Coils"/>
    </source>
</evidence>
<dbReference type="GO" id="GO:0005634">
    <property type="term" value="C:nucleus"/>
    <property type="evidence" value="ECO:0007669"/>
    <property type="project" value="UniProtKB-SubCell"/>
</dbReference>
<dbReference type="InterPro" id="IPR001356">
    <property type="entry name" value="HD"/>
</dbReference>
<evidence type="ECO:0000256" key="3">
    <source>
        <dbReference type="ARBA" id="ARBA00023125"/>
    </source>
</evidence>
<evidence type="ECO:0000256" key="10">
    <source>
        <dbReference type="RuleBase" id="RU369038"/>
    </source>
</evidence>
<dbReference type="SMART" id="SM00389">
    <property type="entry name" value="HOX"/>
    <property type="match status" value="1"/>
</dbReference>
<dbReference type="CDD" id="cd00086">
    <property type="entry name" value="homeodomain"/>
    <property type="match status" value="1"/>
</dbReference>
<dbReference type="Proteomes" id="UP000826271">
    <property type="component" value="Unassembled WGS sequence"/>
</dbReference>
<comment type="caution">
    <text evidence="13">The sequence shown here is derived from an EMBL/GenBank/DDBJ whole genome shotgun (WGS) entry which is preliminary data.</text>
</comment>
<dbReference type="PROSITE" id="PS50071">
    <property type="entry name" value="HOMEOBOX_2"/>
    <property type="match status" value="1"/>
</dbReference>